<dbReference type="Proteomes" id="UP000694408">
    <property type="component" value="Unplaced"/>
</dbReference>
<dbReference type="GO" id="GO:0038023">
    <property type="term" value="F:signaling receptor activity"/>
    <property type="evidence" value="ECO:0007669"/>
    <property type="project" value="InterPro"/>
</dbReference>
<name>A0A8C5JRH7_JUNHY</name>
<keyword evidence="4" id="KW-1185">Reference proteome</keyword>
<feature type="compositionally biased region" description="Pro residues" evidence="2">
    <location>
        <begin position="9"/>
        <end position="20"/>
    </location>
</feature>
<evidence type="ECO:0000256" key="1">
    <source>
        <dbReference type="ARBA" id="ARBA00023180"/>
    </source>
</evidence>
<proteinExistence type="predicted"/>
<organism evidence="3 4">
    <name type="scientific">Junco hyemalis</name>
    <name type="common">Dark-eyed junco</name>
    <dbReference type="NCBI Taxonomy" id="40217"/>
    <lineage>
        <taxon>Eukaryota</taxon>
        <taxon>Metazoa</taxon>
        <taxon>Chordata</taxon>
        <taxon>Craniata</taxon>
        <taxon>Vertebrata</taxon>
        <taxon>Euteleostomi</taxon>
        <taxon>Archelosauria</taxon>
        <taxon>Archosauria</taxon>
        <taxon>Dinosauria</taxon>
        <taxon>Saurischia</taxon>
        <taxon>Theropoda</taxon>
        <taxon>Coelurosauria</taxon>
        <taxon>Aves</taxon>
        <taxon>Neognathae</taxon>
        <taxon>Neoaves</taxon>
        <taxon>Telluraves</taxon>
        <taxon>Australaves</taxon>
        <taxon>Passeriformes</taxon>
        <taxon>Passerellidae</taxon>
        <taxon>Junco</taxon>
    </lineage>
</organism>
<reference evidence="3" key="1">
    <citation type="submission" date="2025-08" db="UniProtKB">
        <authorList>
            <consortium name="Ensembl"/>
        </authorList>
    </citation>
    <scope>IDENTIFICATION</scope>
</reference>
<accession>A0A8C5JRH7</accession>
<sequence>MGETWPESRSPPPAAPPPSPARLTSPGPAAGTAARSEPGAVPGLSCEPGQQQGHQRVPSAVSGLSSEQGQQREPRAGAELRTGTAAGPPACPQRGVRAELRAGPPACPQRVPSAVHVPTMLRLLLLAGILGCGAEQAAPLAFTMLQLTRVYRGNSMFRGNASLNGQLSHVLEGNNVTQVIPLESPDAWARRQDEVIAYLSNFRQLVMLFNKERPTDFTHHLCCHLGCRLYPNGTAQSFYEVTLNRTAFLSFHVPSATWERRWPGELPVAAFAQAQLMKYPITTQDLQYFLNTTCVNLLQAQSARTGLCWAGAGDRDAVAWPGCHLCPSCLLQEESAADRAPRWCWGWSWAASACWAWPWASSCAREGAASWVAVPCHPMDTGDGPVISSCSHQHPVEVRDRSIMSLWRQEWIHHLPKVQETLHGSIITLGRQGWIHHLLKDPATLHGSIISLGRQGWIHHPCIETEGDESPSGDQAHP</sequence>
<evidence type="ECO:0000313" key="4">
    <source>
        <dbReference type="Proteomes" id="UP000694408"/>
    </source>
</evidence>
<reference evidence="3" key="2">
    <citation type="submission" date="2025-09" db="UniProtKB">
        <authorList>
            <consortium name="Ensembl"/>
        </authorList>
    </citation>
    <scope>IDENTIFICATION</scope>
</reference>
<evidence type="ECO:0008006" key="5">
    <source>
        <dbReference type="Google" id="ProtNLM"/>
    </source>
</evidence>
<keyword evidence="1" id="KW-0325">Glycoprotein</keyword>
<dbReference type="InterPro" id="IPR037055">
    <property type="entry name" value="MHC_I-like_Ag-recog_sf"/>
</dbReference>
<dbReference type="InterPro" id="IPR015669">
    <property type="entry name" value="Endothetial_C_recpt"/>
</dbReference>
<dbReference type="Ensembl" id="ENSJHYT00000027155.1">
    <property type="protein sequence ID" value="ENSJHYP00000022512.1"/>
    <property type="gene ID" value="ENSJHYG00000016981.1"/>
</dbReference>
<dbReference type="AlphaFoldDB" id="A0A8C5JRH7"/>
<protein>
    <recommendedName>
        <fullName evidence="5">EPCR protein</fullName>
    </recommendedName>
</protein>
<dbReference type="InterPro" id="IPR011162">
    <property type="entry name" value="MHC_I/II-like_Ag-recog"/>
</dbReference>
<dbReference type="SUPFAM" id="SSF54452">
    <property type="entry name" value="MHC antigen-recognition domain"/>
    <property type="match status" value="1"/>
</dbReference>
<dbReference type="GO" id="GO:0005615">
    <property type="term" value="C:extracellular space"/>
    <property type="evidence" value="ECO:0007669"/>
    <property type="project" value="TreeGrafter"/>
</dbReference>
<dbReference type="Gene3D" id="3.30.500.10">
    <property type="entry name" value="MHC class I-like antigen recognition-like"/>
    <property type="match status" value="1"/>
</dbReference>
<dbReference type="PANTHER" id="PTHR15349:SF0">
    <property type="entry name" value="ENDOTHELIAL PROTEIN C RECEPTOR"/>
    <property type="match status" value="1"/>
</dbReference>
<feature type="region of interest" description="Disordered" evidence="2">
    <location>
        <begin position="1"/>
        <end position="95"/>
    </location>
</feature>
<dbReference type="PANTHER" id="PTHR15349">
    <property type="entry name" value="ENDOTHELIAL PROTEIN C RECEPTOR"/>
    <property type="match status" value="1"/>
</dbReference>
<dbReference type="GO" id="GO:0050819">
    <property type="term" value="P:negative regulation of coagulation"/>
    <property type="evidence" value="ECO:0007669"/>
    <property type="project" value="TreeGrafter"/>
</dbReference>
<evidence type="ECO:0000256" key="2">
    <source>
        <dbReference type="SAM" id="MobiDB-lite"/>
    </source>
</evidence>
<evidence type="ECO:0000313" key="3">
    <source>
        <dbReference type="Ensembl" id="ENSJHYP00000022512.1"/>
    </source>
</evidence>